<keyword evidence="5 7" id="KW-0560">Oxidoreductase</keyword>
<comment type="cofactor">
    <cofactor evidence="1 7">
        <name>L-ascorbate</name>
        <dbReference type="ChEBI" id="CHEBI:38290"/>
    </cofactor>
</comment>
<dbReference type="PANTHER" id="PTHR41536">
    <property type="entry name" value="PKHD-TYPE HYDROXYLASE YBIX"/>
    <property type="match status" value="1"/>
</dbReference>
<evidence type="ECO:0000313" key="10">
    <source>
        <dbReference type="Proteomes" id="UP000249794"/>
    </source>
</evidence>
<dbReference type="Proteomes" id="UP000249794">
    <property type="component" value="Unassembled WGS sequence"/>
</dbReference>
<evidence type="ECO:0000256" key="2">
    <source>
        <dbReference type="ARBA" id="ARBA00022723"/>
    </source>
</evidence>
<dbReference type="PROSITE" id="PS51471">
    <property type="entry name" value="FE2OG_OXY"/>
    <property type="match status" value="1"/>
</dbReference>
<dbReference type="HAMAP" id="MF_00657">
    <property type="entry name" value="Hydroxyl_YbiX"/>
    <property type="match status" value="1"/>
</dbReference>
<dbReference type="Pfam" id="PF18331">
    <property type="entry name" value="PKHD_C"/>
    <property type="match status" value="1"/>
</dbReference>
<dbReference type="AlphaFoldDB" id="A0A2W4XMM1"/>
<gene>
    <name evidence="9" type="ORF">DCF15_04345</name>
</gene>
<keyword evidence="2 7" id="KW-0479">Metal-binding</keyword>
<sequence length="219" mass="24477">MLFTIPDLLSAEAVADLIAQLEQADTVDGKTTAGWHAKTVKQNQQLDPKHPATAAMIDQVHQVTLKHPLFQSAARPRRIHTLRFNRYSDGMAYGRHTDSALMSGFRSDLSFTLFLSDPDSYEGGELVVEGADSEQAYKLQAGSMLVYPSSSLHRVEPVVSGVRWAAIGWVQSQVRDPAAREILFELDTARRSLFAQYGKTDEFDLITKSLNNLVRRWVD</sequence>
<feature type="binding site" evidence="7">
    <location>
        <position position="98"/>
    </location>
    <ligand>
        <name>Fe cation</name>
        <dbReference type="ChEBI" id="CHEBI:24875"/>
    </ligand>
</feature>
<feature type="binding site" evidence="7">
    <location>
        <position position="96"/>
    </location>
    <ligand>
        <name>Fe cation</name>
        <dbReference type="ChEBI" id="CHEBI:24875"/>
    </ligand>
</feature>
<evidence type="ECO:0000256" key="7">
    <source>
        <dbReference type="HAMAP-Rule" id="MF_00657"/>
    </source>
</evidence>
<dbReference type="GO" id="GO:0006879">
    <property type="term" value="P:intracellular iron ion homeostasis"/>
    <property type="evidence" value="ECO:0007669"/>
    <property type="project" value="TreeGrafter"/>
</dbReference>
<dbReference type="PANTHER" id="PTHR41536:SF1">
    <property type="entry name" value="PKHD-TYPE HYDROXYLASE YBIX"/>
    <property type="match status" value="1"/>
</dbReference>
<reference evidence="9 10" key="2">
    <citation type="submission" date="2018-06" db="EMBL/GenBank/DDBJ databases">
        <title>Metagenomic assembly of (sub)arctic Cyanobacteria and their associated microbiome from non-axenic cultures.</title>
        <authorList>
            <person name="Baurain D."/>
        </authorList>
    </citation>
    <scope>NUCLEOTIDE SEQUENCE [LARGE SCALE GENOMIC DNA]</scope>
    <source>
        <strain evidence="9">ULC027bin1</strain>
    </source>
</reference>
<accession>A0A2W4XMM1</accession>
<dbReference type="GO" id="GO:0016706">
    <property type="term" value="F:2-oxoglutarate-dependent dioxygenase activity"/>
    <property type="evidence" value="ECO:0007669"/>
    <property type="project" value="UniProtKB-UniRule"/>
</dbReference>
<dbReference type="Pfam" id="PF13640">
    <property type="entry name" value="2OG-FeII_Oxy_3"/>
    <property type="match status" value="1"/>
</dbReference>
<protein>
    <submittedName>
        <fullName evidence="9">Fe2+-dependent dioxygenase</fullName>
    </submittedName>
</protein>
<comment type="cofactor">
    <cofactor evidence="7">
        <name>Fe(2+)</name>
        <dbReference type="ChEBI" id="CHEBI:29033"/>
    </cofactor>
    <text evidence="7">Binds 1 Fe(2+) ion per subunit.</text>
</comment>
<feature type="binding site" evidence="7">
    <location>
        <position position="153"/>
    </location>
    <ligand>
        <name>Fe cation</name>
        <dbReference type="ChEBI" id="CHEBI:24875"/>
    </ligand>
</feature>
<dbReference type="InterPro" id="IPR005123">
    <property type="entry name" value="Oxoglu/Fe-dep_dioxygenase_dom"/>
</dbReference>
<dbReference type="InterPro" id="IPR041097">
    <property type="entry name" value="PKHD_C"/>
</dbReference>
<evidence type="ECO:0000256" key="6">
    <source>
        <dbReference type="ARBA" id="ARBA00023004"/>
    </source>
</evidence>
<dbReference type="Gene3D" id="4.10.860.20">
    <property type="entry name" value="Rabenosyn, Rab binding domain"/>
    <property type="match status" value="1"/>
</dbReference>
<comment type="caution">
    <text evidence="9">The sequence shown here is derived from an EMBL/GenBank/DDBJ whole genome shotgun (WGS) entry which is preliminary data.</text>
</comment>
<evidence type="ECO:0000259" key="8">
    <source>
        <dbReference type="PROSITE" id="PS51471"/>
    </source>
</evidence>
<dbReference type="InterPro" id="IPR023550">
    <property type="entry name" value="PKHD_hydroxylase"/>
</dbReference>
<evidence type="ECO:0000256" key="4">
    <source>
        <dbReference type="ARBA" id="ARBA00022964"/>
    </source>
</evidence>
<dbReference type="NCBIfam" id="NF003975">
    <property type="entry name" value="PRK05467.1-4"/>
    <property type="match status" value="1"/>
</dbReference>
<dbReference type="Gene3D" id="2.60.120.620">
    <property type="entry name" value="q2cbj1_9rhob like domain"/>
    <property type="match status" value="1"/>
</dbReference>
<name>A0A2W4XMM1_9CYAN</name>
<dbReference type="EMBL" id="QBMP01000027">
    <property type="protein sequence ID" value="PZO58720.1"/>
    <property type="molecule type" value="Genomic_DNA"/>
</dbReference>
<evidence type="ECO:0000256" key="5">
    <source>
        <dbReference type="ARBA" id="ARBA00023002"/>
    </source>
</evidence>
<dbReference type="NCBIfam" id="NF003974">
    <property type="entry name" value="PRK05467.1-3"/>
    <property type="match status" value="1"/>
</dbReference>
<evidence type="ECO:0000313" key="9">
    <source>
        <dbReference type="EMBL" id="PZO58720.1"/>
    </source>
</evidence>
<keyword evidence="4 7" id="KW-0223">Dioxygenase</keyword>
<dbReference type="InterPro" id="IPR044862">
    <property type="entry name" value="Pro_4_hyd_alph_FE2OG_OXY"/>
</dbReference>
<feature type="domain" description="Fe2OG dioxygenase" evidence="8">
    <location>
        <begin position="78"/>
        <end position="172"/>
    </location>
</feature>
<dbReference type="InterPro" id="IPR006620">
    <property type="entry name" value="Pro_4_hyd_alph"/>
</dbReference>
<feature type="binding site" evidence="7">
    <location>
        <position position="163"/>
    </location>
    <ligand>
        <name>2-oxoglutarate</name>
        <dbReference type="ChEBI" id="CHEBI:16810"/>
    </ligand>
</feature>
<dbReference type="SMART" id="SM00702">
    <property type="entry name" value="P4Hc"/>
    <property type="match status" value="1"/>
</dbReference>
<dbReference type="GO" id="GO:0005506">
    <property type="term" value="F:iron ion binding"/>
    <property type="evidence" value="ECO:0007669"/>
    <property type="project" value="UniProtKB-UniRule"/>
</dbReference>
<dbReference type="GO" id="GO:0006974">
    <property type="term" value="P:DNA damage response"/>
    <property type="evidence" value="ECO:0007669"/>
    <property type="project" value="TreeGrafter"/>
</dbReference>
<evidence type="ECO:0000256" key="1">
    <source>
        <dbReference type="ARBA" id="ARBA00001961"/>
    </source>
</evidence>
<proteinExistence type="inferred from homology"/>
<keyword evidence="3 7" id="KW-0847">Vitamin C</keyword>
<reference evidence="10" key="1">
    <citation type="submission" date="2018-04" db="EMBL/GenBank/DDBJ databases">
        <authorList>
            <person name="Cornet L."/>
        </authorList>
    </citation>
    <scope>NUCLEOTIDE SEQUENCE [LARGE SCALE GENOMIC DNA]</scope>
</reference>
<keyword evidence="6 7" id="KW-0408">Iron</keyword>
<dbReference type="GO" id="GO:0031418">
    <property type="term" value="F:L-ascorbic acid binding"/>
    <property type="evidence" value="ECO:0007669"/>
    <property type="project" value="UniProtKB-KW"/>
</dbReference>
<organism evidence="9 10">
    <name type="scientific">Phormidesmis priestleyi</name>
    <dbReference type="NCBI Taxonomy" id="268141"/>
    <lineage>
        <taxon>Bacteria</taxon>
        <taxon>Bacillati</taxon>
        <taxon>Cyanobacteriota</taxon>
        <taxon>Cyanophyceae</taxon>
        <taxon>Leptolyngbyales</taxon>
        <taxon>Leptolyngbyaceae</taxon>
        <taxon>Phormidesmis</taxon>
    </lineage>
</organism>
<evidence type="ECO:0000256" key="3">
    <source>
        <dbReference type="ARBA" id="ARBA00022896"/>
    </source>
</evidence>